<organism evidence="9 10">
    <name type="scientific">Pelagomonas calceolata</name>
    <dbReference type="NCBI Taxonomy" id="35677"/>
    <lineage>
        <taxon>Eukaryota</taxon>
        <taxon>Sar</taxon>
        <taxon>Stramenopiles</taxon>
        <taxon>Ochrophyta</taxon>
        <taxon>Pelagophyceae</taxon>
        <taxon>Pelagomonadales</taxon>
        <taxon>Pelagomonadaceae</taxon>
        <taxon>Pelagomonas</taxon>
    </lineage>
</organism>
<dbReference type="OrthoDB" id="26525at2759"/>
<dbReference type="Gene3D" id="3.40.30.10">
    <property type="entry name" value="Glutaredoxin"/>
    <property type="match status" value="1"/>
</dbReference>
<keyword evidence="10" id="KW-1185">Reference proteome</keyword>
<evidence type="ECO:0000256" key="3">
    <source>
        <dbReference type="ARBA" id="ARBA00022737"/>
    </source>
</evidence>
<keyword evidence="4" id="KW-0106">Calcium</keyword>
<dbReference type="GO" id="GO:0016460">
    <property type="term" value="C:myosin II complex"/>
    <property type="evidence" value="ECO:0007669"/>
    <property type="project" value="TreeGrafter"/>
</dbReference>
<feature type="domain" description="EF-hand" evidence="7">
    <location>
        <begin position="496"/>
        <end position="531"/>
    </location>
</feature>
<evidence type="ECO:0000256" key="2">
    <source>
        <dbReference type="ARBA" id="ARBA00020786"/>
    </source>
</evidence>
<dbReference type="PROSITE" id="PS51352">
    <property type="entry name" value="THIOREDOXIN_2"/>
    <property type="match status" value="1"/>
</dbReference>
<dbReference type="InterPro" id="IPR018490">
    <property type="entry name" value="cNMP-bd_dom_sf"/>
</dbReference>
<dbReference type="EMBL" id="CAKKNE010000003">
    <property type="protein sequence ID" value="CAH0371883.1"/>
    <property type="molecule type" value="Genomic_DNA"/>
</dbReference>
<comment type="similarity">
    <text evidence="1">Belongs to the centrin family.</text>
</comment>
<dbReference type="PROSITE" id="PS00889">
    <property type="entry name" value="CNMP_BINDING_2"/>
    <property type="match status" value="1"/>
</dbReference>
<reference evidence="9" key="1">
    <citation type="submission" date="2021-11" db="EMBL/GenBank/DDBJ databases">
        <authorList>
            <consortium name="Genoscope - CEA"/>
            <person name="William W."/>
        </authorList>
    </citation>
    <scope>NUCLEOTIDE SEQUENCE</scope>
</reference>
<dbReference type="SUPFAM" id="SSF51206">
    <property type="entry name" value="cAMP-binding domain-like"/>
    <property type="match status" value="1"/>
</dbReference>
<evidence type="ECO:0000259" key="8">
    <source>
        <dbReference type="PROSITE" id="PS51352"/>
    </source>
</evidence>
<dbReference type="FunFam" id="1.10.238.10:FF:000178">
    <property type="entry name" value="Calmodulin-2 A"/>
    <property type="match status" value="1"/>
</dbReference>
<protein>
    <recommendedName>
        <fullName evidence="2">Calmodulin</fullName>
    </recommendedName>
</protein>
<dbReference type="GO" id="GO:0005509">
    <property type="term" value="F:calcium ion binding"/>
    <property type="evidence" value="ECO:0007669"/>
    <property type="project" value="InterPro"/>
</dbReference>
<dbReference type="Pfam" id="PF00085">
    <property type="entry name" value="Thioredoxin"/>
    <property type="match status" value="1"/>
</dbReference>
<dbReference type="SMART" id="SM00100">
    <property type="entry name" value="cNMP"/>
    <property type="match status" value="1"/>
</dbReference>
<dbReference type="Pfam" id="PF00027">
    <property type="entry name" value="cNMP_binding"/>
    <property type="match status" value="1"/>
</dbReference>
<dbReference type="PROSITE" id="PS50222">
    <property type="entry name" value="EF_HAND_2"/>
    <property type="match status" value="1"/>
</dbReference>
<name>A0A8J2SJT1_9STRA</name>
<feature type="domain" description="Thioredoxin" evidence="8">
    <location>
        <begin position="39"/>
        <end position="167"/>
    </location>
</feature>
<dbReference type="InterPro" id="IPR036249">
    <property type="entry name" value="Thioredoxin-like_sf"/>
</dbReference>
<dbReference type="SUPFAM" id="SSF52833">
    <property type="entry name" value="Thioredoxin-like"/>
    <property type="match status" value="1"/>
</dbReference>
<gene>
    <name evidence="9" type="ORF">PECAL_3P18430</name>
</gene>
<evidence type="ECO:0000256" key="1">
    <source>
        <dbReference type="ARBA" id="ARBA00005253"/>
    </source>
</evidence>
<dbReference type="InterPro" id="IPR014710">
    <property type="entry name" value="RmlC-like_jellyroll"/>
</dbReference>
<dbReference type="CDD" id="cd00051">
    <property type="entry name" value="EFh"/>
    <property type="match status" value="1"/>
</dbReference>
<dbReference type="AlphaFoldDB" id="A0A8J2SJT1"/>
<dbReference type="CDD" id="cd00038">
    <property type="entry name" value="CAP_ED"/>
    <property type="match status" value="1"/>
</dbReference>
<dbReference type="InterPro" id="IPR011992">
    <property type="entry name" value="EF-hand-dom_pair"/>
</dbReference>
<dbReference type="SMART" id="SM00054">
    <property type="entry name" value="EFh"/>
    <property type="match status" value="1"/>
</dbReference>
<dbReference type="InterPro" id="IPR000595">
    <property type="entry name" value="cNMP-bd_dom"/>
</dbReference>
<evidence type="ECO:0000259" key="6">
    <source>
        <dbReference type="PROSITE" id="PS50042"/>
    </source>
</evidence>
<dbReference type="PROSITE" id="PS50042">
    <property type="entry name" value="CNMP_BINDING_3"/>
    <property type="match status" value="1"/>
</dbReference>
<dbReference type="InterPro" id="IPR013766">
    <property type="entry name" value="Thioredoxin_domain"/>
</dbReference>
<dbReference type="PRINTS" id="PR00103">
    <property type="entry name" value="CAMPKINASE"/>
</dbReference>
<evidence type="ECO:0000256" key="4">
    <source>
        <dbReference type="ARBA" id="ARBA00022837"/>
    </source>
</evidence>
<dbReference type="InterPro" id="IPR018488">
    <property type="entry name" value="cNMP-bd_CS"/>
</dbReference>
<dbReference type="Gene3D" id="1.10.238.10">
    <property type="entry name" value="EF-hand"/>
    <property type="match status" value="2"/>
</dbReference>
<feature type="chain" id="PRO_5035257708" description="Calmodulin" evidence="5">
    <location>
        <begin position="25"/>
        <end position="647"/>
    </location>
</feature>
<dbReference type="Proteomes" id="UP000789595">
    <property type="component" value="Unassembled WGS sequence"/>
</dbReference>
<evidence type="ECO:0000259" key="7">
    <source>
        <dbReference type="PROSITE" id="PS50222"/>
    </source>
</evidence>
<feature type="signal peptide" evidence="5">
    <location>
        <begin position="1"/>
        <end position="24"/>
    </location>
</feature>
<dbReference type="CDD" id="cd02947">
    <property type="entry name" value="TRX_family"/>
    <property type="match status" value="1"/>
</dbReference>
<evidence type="ECO:0000313" key="9">
    <source>
        <dbReference type="EMBL" id="CAH0371883.1"/>
    </source>
</evidence>
<dbReference type="PANTHER" id="PTHR23048:SF0">
    <property type="entry name" value="CALMODULIN LIKE 3"/>
    <property type="match status" value="1"/>
</dbReference>
<feature type="domain" description="Cyclic nucleotide-binding" evidence="6">
    <location>
        <begin position="254"/>
        <end position="375"/>
    </location>
</feature>
<sequence>MARAFNTKIWALAAALFGGRGSFAFSRNHDNRRAVIRACDSNGPAKLFVHPLLDKKSFVSATREREGGNTQDLVVIKFYAPWCRACRGLEPKYKRLAMEYSNKRVVFYEMSHKAITGRDGGVTFLQGLEVNVLPLVQFYAGGKRVETFPCGPRKIELLREKLEKWQNWYAQDALKQGKGGSRQTYLDLKTGFIASTELPDRPSKLRARDRTDLVGLPPKAQTKLKAMSTEKLGAGSIANFKLIVAGKIMARVPLLAKLNEAQLGTVLKESRIATYEAGDVLIFEGDIGNKQSRRFFVLLDGECDVFQLSNLASSSRMPGFSPDPTRTAFGGRTNTLVAGAYFGERALVTNEPRAASIVAATNAIALIIDRSALARADRRIWGEDTTFDSLVDLLELSSEGVLWGYERKGPMLESDDILESRSPLGHPSIGNVSSAPPKAGSAYFENTTMPLPVMQRLRLLRSVIRAFDQAAARSPKWGDAAEILYRKRLVTQLTNYQRQEFKQTFALLDRDGDGSISVSDLASLMVAVGRHPNALELANMINKANPEIEGNTNLNLDDFLALMAQAEFSAMFLEAFKLLDPAGHGWVESELLWQMMNALIPSAAVEGKTAIPEFFGGKLDELVDTFGVSDGHIDYQAFVKIMMTKQR</sequence>
<proteinExistence type="inferred from homology"/>
<dbReference type="PROSITE" id="PS00018">
    <property type="entry name" value="EF_HAND_1"/>
    <property type="match status" value="1"/>
</dbReference>
<evidence type="ECO:0000256" key="5">
    <source>
        <dbReference type="SAM" id="SignalP"/>
    </source>
</evidence>
<dbReference type="Gene3D" id="2.60.120.10">
    <property type="entry name" value="Jelly Rolls"/>
    <property type="match status" value="1"/>
</dbReference>
<accession>A0A8J2SJT1</accession>
<comment type="caution">
    <text evidence="9">The sequence shown here is derived from an EMBL/GenBank/DDBJ whole genome shotgun (WGS) entry which is preliminary data.</text>
</comment>
<keyword evidence="5" id="KW-0732">Signal</keyword>
<dbReference type="SUPFAM" id="SSF47473">
    <property type="entry name" value="EF-hand"/>
    <property type="match status" value="1"/>
</dbReference>
<dbReference type="InterPro" id="IPR050230">
    <property type="entry name" value="CALM/Myosin/TropC-like"/>
</dbReference>
<evidence type="ECO:0000313" key="10">
    <source>
        <dbReference type="Proteomes" id="UP000789595"/>
    </source>
</evidence>
<keyword evidence="3" id="KW-0677">Repeat</keyword>
<dbReference type="PANTHER" id="PTHR23048">
    <property type="entry name" value="MYOSIN LIGHT CHAIN 1, 3"/>
    <property type="match status" value="1"/>
</dbReference>
<dbReference type="InterPro" id="IPR018247">
    <property type="entry name" value="EF_Hand_1_Ca_BS"/>
</dbReference>
<dbReference type="InterPro" id="IPR002048">
    <property type="entry name" value="EF_hand_dom"/>
</dbReference>